<protein>
    <submittedName>
        <fullName evidence="2">Uncharacterized protein</fullName>
    </submittedName>
</protein>
<evidence type="ECO:0000313" key="3">
    <source>
        <dbReference type="Proteomes" id="UP001057348"/>
    </source>
</evidence>
<dbReference type="EMBL" id="CP092751">
    <property type="protein sequence ID" value="USP94889.1"/>
    <property type="molecule type" value="Genomic_DNA"/>
</dbReference>
<accession>A0ABY4XY82</accession>
<sequence>MKLKRFVIAVTIGTGILGSVMYSSASAATLETKKVELENVSQEGKDANAAGGIGNLAQKAWVYGTEAAKHYGGKALNMFLDNGGLGIAKPSNEEVQDMDVIFDKK</sequence>
<dbReference type="RefSeq" id="WP_253268583.1">
    <property type="nucleotide sequence ID" value="NZ_CP092751.1"/>
</dbReference>
<gene>
    <name evidence="2" type="ORF">MKF32_16995</name>
</gene>
<keyword evidence="1" id="KW-0732">Signal</keyword>
<name>A0ABY4XY82_BACVA</name>
<organism evidence="2 3">
    <name type="scientific">Bacillus vallismortis</name>
    <dbReference type="NCBI Taxonomy" id="72361"/>
    <lineage>
        <taxon>Bacteria</taxon>
        <taxon>Bacillati</taxon>
        <taxon>Bacillota</taxon>
        <taxon>Bacilli</taxon>
        <taxon>Bacillales</taxon>
        <taxon>Bacillaceae</taxon>
        <taxon>Bacillus</taxon>
    </lineage>
</organism>
<reference evidence="2" key="1">
    <citation type="submission" date="2022-02" db="EMBL/GenBank/DDBJ databases">
        <title>Draft Genome Sequence of Bacillus vallismortis Strain BL01, Isolated from Artemisia lerchiana Web. Roots.</title>
        <authorList>
            <person name="Chebotar V.K."/>
            <person name="Gancheva M.S."/>
            <person name="Chizhevskaya E.P."/>
            <person name="Komarova O.V."/>
            <person name="Baganova M.E."/>
            <person name="Zaplatkin A.N."/>
            <person name="Pishchik V.N."/>
        </authorList>
    </citation>
    <scope>NUCLEOTIDE SEQUENCE</scope>
    <source>
        <strain evidence="2">BL01</strain>
    </source>
</reference>
<evidence type="ECO:0000313" key="2">
    <source>
        <dbReference type="EMBL" id="USP94889.1"/>
    </source>
</evidence>
<feature type="chain" id="PRO_5045700465" evidence="1">
    <location>
        <begin position="28"/>
        <end position="105"/>
    </location>
</feature>
<keyword evidence="3" id="KW-1185">Reference proteome</keyword>
<feature type="signal peptide" evidence="1">
    <location>
        <begin position="1"/>
        <end position="27"/>
    </location>
</feature>
<proteinExistence type="predicted"/>
<dbReference type="Proteomes" id="UP001057348">
    <property type="component" value="Chromosome"/>
</dbReference>
<evidence type="ECO:0000256" key="1">
    <source>
        <dbReference type="SAM" id="SignalP"/>
    </source>
</evidence>